<organism evidence="1 2">
    <name type="scientific">Paenibacillus terrae (strain HPL-003)</name>
    <dbReference type="NCBI Taxonomy" id="985665"/>
    <lineage>
        <taxon>Bacteria</taxon>
        <taxon>Bacillati</taxon>
        <taxon>Bacillota</taxon>
        <taxon>Bacilli</taxon>
        <taxon>Bacillales</taxon>
        <taxon>Paenibacillaceae</taxon>
        <taxon>Paenibacillus</taxon>
    </lineage>
</organism>
<name>G7VSY0_PAETH</name>
<reference evidence="2" key="1">
    <citation type="submission" date="2011-11" db="EMBL/GenBank/DDBJ databases">
        <title>Complete sequence of Paenibacillus terrae HPL-003.</title>
        <authorList>
            <person name="Shin S.H."/>
            <person name="Kim S."/>
            <person name="Kim J.Y."/>
        </authorList>
    </citation>
    <scope>NUCLEOTIDE SEQUENCE [LARGE SCALE GENOMIC DNA]</scope>
    <source>
        <strain evidence="2">HPL-003</strain>
    </source>
</reference>
<evidence type="ECO:0000313" key="2">
    <source>
        <dbReference type="Proteomes" id="UP000005876"/>
    </source>
</evidence>
<protein>
    <submittedName>
        <fullName evidence="1">Uncharacterized protein</fullName>
    </submittedName>
</protein>
<gene>
    <name evidence="1" type="ordered locus">HPL003_27730</name>
</gene>
<dbReference type="Proteomes" id="UP000005876">
    <property type="component" value="Chromosome"/>
</dbReference>
<dbReference type="KEGG" id="pta:HPL003_27730"/>
<dbReference type="AlphaFoldDB" id="G7VSY0"/>
<dbReference type="EMBL" id="CP003107">
    <property type="protein sequence ID" value="AET62258.1"/>
    <property type="molecule type" value="Genomic_DNA"/>
</dbReference>
<reference key="2">
    <citation type="submission" date="2011-11" db="EMBL/GenBank/DDBJ databases">
        <authorList>
            <person name="Shin S.H."/>
            <person name="Kim S."/>
            <person name="Kim J.Y."/>
        </authorList>
    </citation>
    <scope>NUCLEOTIDE SEQUENCE</scope>
    <source>
        <strain>HPL-003</strain>
    </source>
</reference>
<proteinExistence type="predicted"/>
<dbReference type="STRING" id="985665.HPL003_27730"/>
<dbReference type="HOGENOM" id="CLU_3293553_0_0_9"/>
<sequence length="40" mass="4572">MIMKEELKELKMINKVILSDDISTKNYLSFHISESSGVVT</sequence>
<evidence type="ECO:0000313" key="1">
    <source>
        <dbReference type="EMBL" id="AET62258.1"/>
    </source>
</evidence>
<reference evidence="1 2" key="3">
    <citation type="journal article" date="2012" name="J. Bacteriol.">
        <title>Genome Sequence of Paenibacillus terrae HPL-003, a Xylanase-Producing Bacterium Isolated from Soil Found in Forest Residue.</title>
        <authorList>
            <person name="Shin S.H."/>
            <person name="Kim S."/>
            <person name="Kim J.Y."/>
            <person name="Song H.Y."/>
            <person name="Cho S.J."/>
            <person name="Kim D.R."/>
            <person name="Lee K.I."/>
            <person name="Lim H.K."/>
            <person name="Park N.J."/>
            <person name="Hwang I.T."/>
            <person name="Yang K.S."/>
        </authorList>
    </citation>
    <scope>NUCLEOTIDE SEQUENCE [LARGE SCALE GENOMIC DNA]</scope>
    <source>
        <strain evidence="1 2">HPL-003</strain>
    </source>
</reference>
<accession>G7VSY0</accession>